<organism evidence="3 4">
    <name type="scientific">Theobroma cacao</name>
    <name type="common">Cacao</name>
    <name type="synonym">Cocoa</name>
    <dbReference type="NCBI Taxonomy" id="3641"/>
    <lineage>
        <taxon>Eukaryota</taxon>
        <taxon>Viridiplantae</taxon>
        <taxon>Streptophyta</taxon>
        <taxon>Embryophyta</taxon>
        <taxon>Tracheophyta</taxon>
        <taxon>Spermatophyta</taxon>
        <taxon>Magnoliopsida</taxon>
        <taxon>eudicotyledons</taxon>
        <taxon>Gunneridae</taxon>
        <taxon>Pentapetalae</taxon>
        <taxon>rosids</taxon>
        <taxon>malvids</taxon>
        <taxon>Malvales</taxon>
        <taxon>Malvaceae</taxon>
        <taxon>Byttnerioideae</taxon>
        <taxon>Theobroma</taxon>
    </lineage>
</organism>
<keyword evidence="2" id="KW-1133">Transmembrane helix</keyword>
<dbReference type="Gramene" id="EOY13271">
    <property type="protein sequence ID" value="EOY13271"/>
    <property type="gene ID" value="TCM_031789"/>
</dbReference>
<reference evidence="3 4" key="1">
    <citation type="journal article" date="2013" name="Genome Biol.">
        <title>The genome sequence of the most widely cultivated cacao type and its use to identify candidate genes regulating pod color.</title>
        <authorList>
            <person name="Motamayor J.C."/>
            <person name="Mockaitis K."/>
            <person name="Schmutz J."/>
            <person name="Haiminen N."/>
            <person name="Iii D.L."/>
            <person name="Cornejo O."/>
            <person name="Findley S.D."/>
            <person name="Zheng P."/>
            <person name="Utro F."/>
            <person name="Royaert S."/>
            <person name="Saski C."/>
            <person name="Jenkins J."/>
            <person name="Podicheti R."/>
            <person name="Zhao M."/>
            <person name="Scheffler B.E."/>
            <person name="Stack J.C."/>
            <person name="Feltus F.A."/>
            <person name="Mustiga G.M."/>
            <person name="Amores F."/>
            <person name="Phillips W."/>
            <person name="Marelli J.P."/>
            <person name="May G.D."/>
            <person name="Shapiro H."/>
            <person name="Ma J."/>
            <person name="Bustamante C.D."/>
            <person name="Schnell R.J."/>
            <person name="Main D."/>
            <person name="Gilbert D."/>
            <person name="Parida L."/>
            <person name="Kuhn D.N."/>
        </authorList>
    </citation>
    <scope>NUCLEOTIDE SEQUENCE [LARGE SCALE GENOMIC DNA]</scope>
    <source>
        <strain evidence="4">cv. Matina 1-6</strain>
    </source>
</reference>
<keyword evidence="2" id="KW-0472">Membrane</keyword>
<dbReference type="EMBL" id="CM001885">
    <property type="protein sequence ID" value="EOY13271.1"/>
    <property type="molecule type" value="Genomic_DNA"/>
</dbReference>
<name>A0A061F8A9_THECC</name>
<keyword evidence="2" id="KW-0812">Transmembrane</keyword>
<evidence type="ECO:0000313" key="3">
    <source>
        <dbReference type="EMBL" id="EOY13271.1"/>
    </source>
</evidence>
<feature type="transmembrane region" description="Helical" evidence="2">
    <location>
        <begin position="20"/>
        <end position="41"/>
    </location>
</feature>
<feature type="region of interest" description="Disordered" evidence="1">
    <location>
        <begin position="1"/>
        <end position="20"/>
    </location>
</feature>
<gene>
    <name evidence="3" type="ORF">TCM_031789</name>
</gene>
<feature type="compositionally biased region" description="Basic and acidic residues" evidence="1">
    <location>
        <begin position="9"/>
        <end position="20"/>
    </location>
</feature>
<proteinExistence type="predicted"/>
<evidence type="ECO:0000256" key="2">
    <source>
        <dbReference type="SAM" id="Phobius"/>
    </source>
</evidence>
<protein>
    <submittedName>
        <fullName evidence="3">Uncharacterized protein</fullName>
    </submittedName>
</protein>
<dbReference type="InParanoid" id="A0A061F8A9"/>
<keyword evidence="4" id="KW-1185">Reference proteome</keyword>
<dbReference type="AlphaFoldDB" id="A0A061F8A9"/>
<accession>A0A061F8A9</accession>
<evidence type="ECO:0000256" key="1">
    <source>
        <dbReference type="SAM" id="MobiDB-lite"/>
    </source>
</evidence>
<evidence type="ECO:0000313" key="4">
    <source>
        <dbReference type="Proteomes" id="UP000026915"/>
    </source>
</evidence>
<dbReference type="HOGENOM" id="CLU_2745191_0_0_1"/>
<sequence length="71" mass="8523">MIWQSEQTSNRKSEEKPQSFARDEVICSTFIVTMITMHYYLVVSPYHLIILAYGVHRRYIQVDCYTKDSWD</sequence>
<dbReference type="Proteomes" id="UP000026915">
    <property type="component" value="Chromosome 7"/>
</dbReference>